<gene>
    <name evidence="2" type="primary">phnM</name>
    <name evidence="2" type="ORF">GCM10011360_01340</name>
</gene>
<organism evidence="2 3">
    <name type="scientific">Primorskyibacter flagellatus</name>
    <dbReference type="NCBI Taxonomy" id="1387277"/>
    <lineage>
        <taxon>Bacteria</taxon>
        <taxon>Pseudomonadati</taxon>
        <taxon>Pseudomonadota</taxon>
        <taxon>Alphaproteobacteria</taxon>
        <taxon>Rhodobacterales</taxon>
        <taxon>Roseobacteraceae</taxon>
        <taxon>Primorskyibacter</taxon>
    </lineage>
</organism>
<dbReference type="PANTHER" id="PTHR43135:SF3">
    <property type="entry name" value="ALPHA-D-RIBOSE 1-METHYLPHOSPHONATE 5-TRIPHOSPHATE DIPHOSPHATASE"/>
    <property type="match status" value="1"/>
</dbReference>
<proteinExistence type="predicted"/>
<dbReference type="GO" id="GO:0016810">
    <property type="term" value="F:hydrolase activity, acting on carbon-nitrogen (but not peptide) bonds"/>
    <property type="evidence" value="ECO:0007669"/>
    <property type="project" value="InterPro"/>
</dbReference>
<dbReference type="SUPFAM" id="SSF51338">
    <property type="entry name" value="Composite domain of metallo-dependent hydrolases"/>
    <property type="match status" value="1"/>
</dbReference>
<keyword evidence="3" id="KW-1185">Reference proteome</keyword>
<dbReference type="RefSeq" id="WP_188475712.1">
    <property type="nucleotide sequence ID" value="NZ_BMFJ01000001.1"/>
</dbReference>
<dbReference type="SUPFAM" id="SSF51556">
    <property type="entry name" value="Metallo-dependent hydrolases"/>
    <property type="match status" value="1"/>
</dbReference>
<dbReference type="InterPro" id="IPR032466">
    <property type="entry name" value="Metal_Hydrolase"/>
</dbReference>
<dbReference type="PIRSF" id="PIRSF038971">
    <property type="entry name" value="PhnM"/>
    <property type="match status" value="1"/>
</dbReference>
<evidence type="ECO:0000313" key="3">
    <source>
        <dbReference type="Proteomes" id="UP000612855"/>
    </source>
</evidence>
<dbReference type="Gene3D" id="3.20.20.140">
    <property type="entry name" value="Metal-dependent hydrolases"/>
    <property type="match status" value="1"/>
</dbReference>
<comment type="caution">
    <text evidence="2">The sequence shown here is derived from an EMBL/GenBank/DDBJ whole genome shotgun (WGS) entry which is preliminary data.</text>
</comment>
<evidence type="ECO:0000259" key="1">
    <source>
        <dbReference type="Pfam" id="PF07969"/>
    </source>
</evidence>
<dbReference type="GO" id="GO:0019700">
    <property type="term" value="P:organic phosphonate catabolic process"/>
    <property type="evidence" value="ECO:0007669"/>
    <property type="project" value="InterPro"/>
</dbReference>
<feature type="domain" description="Amidohydrolase 3" evidence="1">
    <location>
        <begin position="297"/>
        <end position="396"/>
    </location>
</feature>
<name>A0A916ZVT9_9RHOB</name>
<dbReference type="InterPro" id="IPR012696">
    <property type="entry name" value="PhnM"/>
</dbReference>
<evidence type="ECO:0000313" key="2">
    <source>
        <dbReference type="EMBL" id="GGE16322.1"/>
    </source>
</evidence>
<dbReference type="AlphaFoldDB" id="A0A916ZVT9"/>
<dbReference type="EMBL" id="BMFJ01000001">
    <property type="protein sequence ID" value="GGE16322.1"/>
    <property type="molecule type" value="Genomic_DNA"/>
</dbReference>
<protein>
    <submittedName>
        <fullName evidence="2">Alpha-D-ribose 1-methylphosphonate 5-triphosphate diphosphatase</fullName>
    </submittedName>
</protein>
<dbReference type="PANTHER" id="PTHR43135">
    <property type="entry name" value="ALPHA-D-RIBOSE 1-METHYLPHOSPHONATE 5-TRIPHOSPHATE DIPHOSPHATASE"/>
    <property type="match status" value="1"/>
</dbReference>
<sequence>MQTTFTGATVYLPDQVAETCVTIHDGRIAEIGGPVQGEEIDARGLILAPALIDVHGDAFERQLMPRPGVYFPMEAAVIDTDRQLAANGIATAYHAVTLGWEPGLRDMNRGRDLIRALQSLAPRLTVENRVQLRWETFAFDAVPVIEEALNGPLLPSIAFNDHTSMTMRAFDVAIQDRGFELSPDFSVASLRDDRMKARTAKHAQRSGLSDEDYVALLSRIWERRSEVPAVIGRVAGMGQRLGAPMLSHDDTRAETRAWFRGIGATVAEFPMVMEAAQAAKDHGDPIIFGAPNAARGGSHIGSLAAGDMVEAGLCDVLASDYFYPSMLAAVARLDAERRADRLRLWSLVSDGPARAMNLPDRGRIAVGARADLVLVDWPAGQSPAILGTWVAGRMAYRGTPHGAPAVTPKVRLPA</sequence>
<dbReference type="Proteomes" id="UP000612855">
    <property type="component" value="Unassembled WGS sequence"/>
</dbReference>
<dbReference type="Gene3D" id="2.30.40.10">
    <property type="entry name" value="Urease, subunit C, domain 1"/>
    <property type="match status" value="1"/>
</dbReference>
<dbReference type="Pfam" id="PF07969">
    <property type="entry name" value="Amidohydro_3"/>
    <property type="match status" value="1"/>
</dbReference>
<dbReference type="InterPro" id="IPR051781">
    <property type="entry name" value="Metallo-dep_Hydrolase"/>
</dbReference>
<accession>A0A916ZVT9</accession>
<dbReference type="NCBIfam" id="NF011987">
    <property type="entry name" value="PRK15446.2-3"/>
    <property type="match status" value="1"/>
</dbReference>
<dbReference type="InterPro" id="IPR013108">
    <property type="entry name" value="Amidohydro_3"/>
</dbReference>
<dbReference type="InterPro" id="IPR011059">
    <property type="entry name" value="Metal-dep_hydrolase_composite"/>
</dbReference>
<reference evidence="3" key="1">
    <citation type="journal article" date="2019" name="Int. J. Syst. Evol. Microbiol.">
        <title>The Global Catalogue of Microorganisms (GCM) 10K type strain sequencing project: providing services to taxonomists for standard genome sequencing and annotation.</title>
        <authorList>
            <consortium name="The Broad Institute Genomics Platform"/>
            <consortium name="The Broad Institute Genome Sequencing Center for Infectious Disease"/>
            <person name="Wu L."/>
            <person name="Ma J."/>
        </authorList>
    </citation>
    <scope>NUCLEOTIDE SEQUENCE [LARGE SCALE GENOMIC DNA]</scope>
    <source>
        <strain evidence="3">CGMCC 1.12664</strain>
    </source>
</reference>